<organism evidence="2 3">
    <name type="scientific">Iodidimonas muriae</name>
    <dbReference type="NCBI Taxonomy" id="261467"/>
    <lineage>
        <taxon>Bacteria</taxon>
        <taxon>Pseudomonadati</taxon>
        <taxon>Pseudomonadota</taxon>
        <taxon>Alphaproteobacteria</taxon>
        <taxon>Iodidimonadales</taxon>
        <taxon>Iodidimonadaceae</taxon>
        <taxon>Iodidimonas</taxon>
    </lineage>
</organism>
<feature type="chain" id="PRO_5047281618" description="Tetratricopeptide repeat protein" evidence="1">
    <location>
        <begin position="25"/>
        <end position="969"/>
    </location>
</feature>
<dbReference type="SUPFAM" id="SSF48452">
    <property type="entry name" value="TPR-like"/>
    <property type="match status" value="1"/>
</dbReference>
<dbReference type="EMBL" id="BMOV01000001">
    <property type="protein sequence ID" value="GGO06201.1"/>
    <property type="molecule type" value="Genomic_DNA"/>
</dbReference>
<protein>
    <recommendedName>
        <fullName evidence="4">Tetratricopeptide repeat protein</fullName>
    </recommendedName>
</protein>
<keyword evidence="1" id="KW-0732">Signal</keyword>
<sequence>MNAKAIWLLALVLMLVFQSMSGSAQISANEPAISVRKGEHADYSRLVFDFPDVPHYQASLSDGVIQLQFSKAYAFTFGDLVQYPLKFIHDPKVISEDGTVTVELQVTGTGNLRHFLNGSSLVVDFLAEGAKAASPASTQAQSVRALPVQTAQNSAKAPQGMMIFTPTGDPGAVPVNLSVTADGVEMAFGWQRATTAAVFKRAGWLWAVFERKRPIDLSAVRAAIAQGQAGHIGVVQQMDVQGFEVVRFQLRGDPGISVRRTGAIWRLRMAENETIPRRALEPERQRGDAGTVIFVTADDVGGRLRVPDPVIGDVLDILPLGDDGRGLAERNQYVDFDLLASAQGLVIKALSDDLEIVRFSTGVSIGARDGLAVSEPDLALKFEASAGGASAQTLLDLANWRKGPITDYTKNEQAMLLALSKANPAQRKALRWDLARFYTAHGAAPEAHAMLQLLKDTDPQIEQTMLWRAVSGVVLLDLGRPEQALKQFLDPDLDAESDIWLWRALAVEKAGRMKDALSYFRRGSEALVLHDRPFLIRMHLAMARAALDQQAYDVASGQIVTLQNMGLDGTAALATDYAYGKLVQRQGDIATARARFQDAATASDRRLSTQARLDLTKLEYAEGEISITEATERLERLRFAWRGDLLELDVLETLSSLYAEQGQFRQALETLQHAASAFSETPKARLLAARMTDIFSRLFLDGEADELPPLAALGLFYDFSELTPLGEPGDRMIRQLVARLVSVDLLDRAADLLEHQVSYRLEGSAQALVAAQLGKIYLLDGRPEETLRIMRATRQTVLPTDVMVQRSLVSSRALAELKRYEEATVLLEDISGREADELRADIFWASHDWPQLAAITSRLLGNRWQNEGTLGLRERETLIRRALALSFTDDRTGLSQLRSRYQPLIKNGDYAGVFDLLTSPDGAPEGELSRIVGELGGVDQFRSFLSAYRAEFTPVVSTNAGGTGTGSGL</sequence>
<dbReference type="RefSeq" id="WP_150005914.1">
    <property type="nucleotide sequence ID" value="NZ_BMOV01000001.1"/>
</dbReference>
<dbReference type="InterPro" id="IPR011990">
    <property type="entry name" value="TPR-like_helical_dom_sf"/>
</dbReference>
<reference evidence="3" key="1">
    <citation type="journal article" date="2019" name="Int. J. Syst. Evol. Microbiol.">
        <title>The Global Catalogue of Microorganisms (GCM) 10K type strain sequencing project: providing services to taxonomists for standard genome sequencing and annotation.</title>
        <authorList>
            <consortium name="The Broad Institute Genomics Platform"/>
            <consortium name="The Broad Institute Genome Sequencing Center for Infectious Disease"/>
            <person name="Wu L."/>
            <person name="Ma J."/>
        </authorList>
    </citation>
    <scope>NUCLEOTIDE SEQUENCE [LARGE SCALE GENOMIC DNA]</scope>
    <source>
        <strain evidence="3">JCM 17843</strain>
    </source>
</reference>
<dbReference type="Gene3D" id="1.25.40.10">
    <property type="entry name" value="Tetratricopeptide repeat domain"/>
    <property type="match status" value="2"/>
</dbReference>
<evidence type="ECO:0008006" key="4">
    <source>
        <dbReference type="Google" id="ProtNLM"/>
    </source>
</evidence>
<dbReference type="Proteomes" id="UP000602381">
    <property type="component" value="Unassembled WGS sequence"/>
</dbReference>
<evidence type="ECO:0000256" key="1">
    <source>
        <dbReference type="SAM" id="SignalP"/>
    </source>
</evidence>
<accession>A0ABQ2L7T6</accession>
<proteinExistence type="predicted"/>
<name>A0ABQ2L7T6_9PROT</name>
<gene>
    <name evidence="2" type="ORF">GCM10007972_04290</name>
</gene>
<comment type="caution">
    <text evidence="2">The sequence shown here is derived from an EMBL/GenBank/DDBJ whole genome shotgun (WGS) entry which is preliminary data.</text>
</comment>
<keyword evidence="3" id="KW-1185">Reference proteome</keyword>
<evidence type="ECO:0000313" key="3">
    <source>
        <dbReference type="Proteomes" id="UP000602381"/>
    </source>
</evidence>
<evidence type="ECO:0000313" key="2">
    <source>
        <dbReference type="EMBL" id="GGO06201.1"/>
    </source>
</evidence>
<feature type="signal peptide" evidence="1">
    <location>
        <begin position="1"/>
        <end position="24"/>
    </location>
</feature>